<proteinExistence type="predicted"/>
<protein>
    <submittedName>
        <fullName evidence="1">Uncharacterized protein</fullName>
    </submittedName>
</protein>
<keyword evidence="2" id="KW-1185">Reference proteome</keyword>
<dbReference type="InterPro" id="IPR013320">
    <property type="entry name" value="ConA-like_dom_sf"/>
</dbReference>
<dbReference type="EMBL" id="JAVXUP010000522">
    <property type="protein sequence ID" value="KAK3025971.1"/>
    <property type="molecule type" value="Genomic_DNA"/>
</dbReference>
<name>A0AA88WDY9_9ASTE</name>
<gene>
    <name evidence="1" type="ORF">RJ639_040945</name>
</gene>
<dbReference type="InterPro" id="IPR044791">
    <property type="entry name" value="Beta-glucanase/XTH"/>
</dbReference>
<dbReference type="Proteomes" id="UP001188597">
    <property type="component" value="Unassembled WGS sequence"/>
</dbReference>
<dbReference type="AlphaFoldDB" id="A0AA88WDY9"/>
<dbReference type="GO" id="GO:0004553">
    <property type="term" value="F:hydrolase activity, hydrolyzing O-glycosyl compounds"/>
    <property type="evidence" value="ECO:0007669"/>
    <property type="project" value="InterPro"/>
</dbReference>
<dbReference type="PANTHER" id="PTHR31062">
    <property type="entry name" value="XYLOGLUCAN ENDOTRANSGLUCOSYLASE/HYDROLASE PROTEIN 8-RELATED"/>
    <property type="match status" value="1"/>
</dbReference>
<dbReference type="SUPFAM" id="SSF49899">
    <property type="entry name" value="Concanavalin A-like lectins/glucanases"/>
    <property type="match status" value="1"/>
</dbReference>
<sequence>MRVYSSLWNADDWATQGWQVKTDWTKAPFTAFYKNYNANGCVKSSTGSSRASGNSVNDQAWQTQELDSAGRNNLRWVQSKSPCHKACLAHLMDDS</sequence>
<organism evidence="1 2">
    <name type="scientific">Escallonia herrerae</name>
    <dbReference type="NCBI Taxonomy" id="1293975"/>
    <lineage>
        <taxon>Eukaryota</taxon>
        <taxon>Viridiplantae</taxon>
        <taxon>Streptophyta</taxon>
        <taxon>Embryophyta</taxon>
        <taxon>Tracheophyta</taxon>
        <taxon>Spermatophyta</taxon>
        <taxon>Magnoliopsida</taxon>
        <taxon>eudicotyledons</taxon>
        <taxon>Gunneridae</taxon>
        <taxon>Pentapetalae</taxon>
        <taxon>asterids</taxon>
        <taxon>campanulids</taxon>
        <taxon>Escalloniales</taxon>
        <taxon>Escalloniaceae</taxon>
        <taxon>Escallonia</taxon>
    </lineage>
</organism>
<dbReference type="Gene3D" id="2.60.120.200">
    <property type="match status" value="1"/>
</dbReference>
<evidence type="ECO:0000313" key="1">
    <source>
        <dbReference type="EMBL" id="KAK3025971.1"/>
    </source>
</evidence>
<comment type="caution">
    <text evidence="1">The sequence shown here is derived from an EMBL/GenBank/DDBJ whole genome shotgun (WGS) entry which is preliminary data.</text>
</comment>
<reference evidence="1" key="1">
    <citation type="submission" date="2022-12" db="EMBL/GenBank/DDBJ databases">
        <title>Draft genome assemblies for two species of Escallonia (Escalloniales).</title>
        <authorList>
            <person name="Chanderbali A."/>
            <person name="Dervinis C."/>
            <person name="Anghel I."/>
            <person name="Soltis D."/>
            <person name="Soltis P."/>
            <person name="Zapata F."/>
        </authorList>
    </citation>
    <scope>NUCLEOTIDE SEQUENCE</scope>
    <source>
        <strain evidence="1">UCBG64.0493</strain>
        <tissue evidence="1">Leaf</tissue>
    </source>
</reference>
<evidence type="ECO:0000313" key="2">
    <source>
        <dbReference type="Proteomes" id="UP001188597"/>
    </source>
</evidence>
<accession>A0AA88WDY9</accession>